<sequence length="334" mass="35677">MLVGVLRARDGAHVKTGLVRERTRTHVRGLGVERTVQHLGHVVADGRDALETTLGETVVAQLQLQVRDDRGEVRVARALAESVQRSLHVTRTAEHRGHAVGHGASGVVVAVDADDDVVAHVALHRGHDLLHLVGQTSSVGVAQHQMTGSLHDGGFQRSQSELLVALEAVEEVLHVHQHAAAVPVQILHGIGDHRHTLVERGLQGVQNVIVPTLGHDAHGAGAGVDEMTQRGVVVHLALGASRGTERDERAGGELQFRRGAREELDVLRVGARPSTLDEVHAEKVQLFGDAQLVLHRRGDALHLQSVAQCGVEDFDHVAHVAHVGSVTSSSCCES</sequence>
<proteinExistence type="predicted"/>
<accession>A0A6J6EFG7</accession>
<evidence type="ECO:0000313" key="1">
    <source>
        <dbReference type="EMBL" id="CAB4574837.1"/>
    </source>
</evidence>
<reference evidence="1" key="1">
    <citation type="submission" date="2020-05" db="EMBL/GenBank/DDBJ databases">
        <authorList>
            <person name="Chiriac C."/>
            <person name="Salcher M."/>
            <person name="Ghai R."/>
            <person name="Kavagutti S V."/>
        </authorList>
    </citation>
    <scope>NUCLEOTIDE SEQUENCE</scope>
</reference>
<name>A0A6J6EFG7_9ZZZZ</name>
<dbReference type="AlphaFoldDB" id="A0A6J6EFG7"/>
<organism evidence="1">
    <name type="scientific">freshwater metagenome</name>
    <dbReference type="NCBI Taxonomy" id="449393"/>
    <lineage>
        <taxon>unclassified sequences</taxon>
        <taxon>metagenomes</taxon>
        <taxon>ecological metagenomes</taxon>
    </lineage>
</organism>
<dbReference type="EMBL" id="CAEZTS010000040">
    <property type="protein sequence ID" value="CAB4574837.1"/>
    <property type="molecule type" value="Genomic_DNA"/>
</dbReference>
<gene>
    <name evidence="1" type="ORF">UFOPK1722_00619</name>
</gene>
<protein>
    <submittedName>
        <fullName evidence="1">Unannotated protein</fullName>
    </submittedName>
</protein>